<gene>
    <name evidence="2" type="ORF">DLM65_01070</name>
</gene>
<organism evidence="2 3">
    <name type="scientific">Candidatus Aeolococcus gillhamiae</name>
    <dbReference type="NCBI Taxonomy" id="3127015"/>
    <lineage>
        <taxon>Bacteria</taxon>
        <taxon>Bacillati</taxon>
        <taxon>Candidatus Dormiibacterota</taxon>
        <taxon>Candidatus Dormibacteria</taxon>
        <taxon>Candidatus Aeolococcales</taxon>
        <taxon>Candidatus Aeolococcaceae</taxon>
        <taxon>Candidatus Aeolococcus</taxon>
    </lineage>
</organism>
<dbReference type="Proteomes" id="UP000248724">
    <property type="component" value="Unassembled WGS sequence"/>
</dbReference>
<reference evidence="2 3" key="1">
    <citation type="journal article" date="2017" name="Nature">
        <title>Atmospheric trace gases support primary production in Antarctic desert surface soil.</title>
        <authorList>
            <person name="Ji M."/>
            <person name="Greening C."/>
            <person name="Vanwonterghem I."/>
            <person name="Carere C.R."/>
            <person name="Bay S.K."/>
            <person name="Steen J.A."/>
            <person name="Montgomery K."/>
            <person name="Lines T."/>
            <person name="Beardall J."/>
            <person name="van Dorst J."/>
            <person name="Snape I."/>
            <person name="Stott M.B."/>
            <person name="Hugenholtz P."/>
            <person name="Ferrari B.C."/>
        </authorList>
    </citation>
    <scope>NUCLEOTIDE SEQUENCE [LARGE SCALE GENOMIC DNA]</scope>
    <source>
        <strain evidence="2">RRmetagenome_bin12</strain>
    </source>
</reference>
<dbReference type="EMBL" id="QHBU01000024">
    <property type="protein sequence ID" value="PZR83767.1"/>
    <property type="molecule type" value="Genomic_DNA"/>
</dbReference>
<evidence type="ECO:0000256" key="1">
    <source>
        <dbReference type="SAM" id="MobiDB-lite"/>
    </source>
</evidence>
<feature type="region of interest" description="Disordered" evidence="1">
    <location>
        <begin position="170"/>
        <end position="204"/>
    </location>
</feature>
<comment type="caution">
    <text evidence="2">The sequence shown here is derived from an EMBL/GenBank/DDBJ whole genome shotgun (WGS) entry which is preliminary data.</text>
</comment>
<sequence length="302" mass="31052">MTAEFQPTLATAISLGLEVGVGPVDAAGPVPDFAAVTSSGAMVATPDSSMTVMATADAAVVVTVTLPVAATVVALAAYHISWSDCFPAATAVARAHVFPALSLTTVTAAVPLTLRTFTTAASRSPLVVSAPGVALSCDPCVVRAALKLRTTPSGADVGCRVSATVPPTEMAATATTSAATRSRKARAPPDPRASAPTACARETSPSRLRRILEPLWPRLRCGSPVPAKCYADRDASAHCCFRTTSTELFHDPVGAIAAGCSASQGRQRCRPGELRLMFGGVLDYDFAERVVDVVLRGFADAP</sequence>
<feature type="compositionally biased region" description="Low complexity" evidence="1">
    <location>
        <begin position="170"/>
        <end position="180"/>
    </location>
</feature>
<dbReference type="AlphaFoldDB" id="A0A2W5ZIN5"/>
<name>A0A2W5ZIN5_9BACT</name>
<proteinExistence type="predicted"/>
<protein>
    <submittedName>
        <fullName evidence="2">Uncharacterized protein</fullName>
    </submittedName>
</protein>
<evidence type="ECO:0000313" key="3">
    <source>
        <dbReference type="Proteomes" id="UP000248724"/>
    </source>
</evidence>
<accession>A0A2W5ZIN5</accession>
<evidence type="ECO:0000313" key="2">
    <source>
        <dbReference type="EMBL" id="PZR83767.1"/>
    </source>
</evidence>